<comment type="caution">
    <text evidence="3">The sequence shown here is derived from an EMBL/GenBank/DDBJ whole genome shotgun (WGS) entry which is preliminary data.</text>
</comment>
<protein>
    <recommendedName>
        <fullName evidence="2">C2H2-type domain-containing protein</fullName>
    </recommendedName>
</protein>
<dbReference type="PROSITE" id="PS00028">
    <property type="entry name" value="ZINC_FINGER_C2H2_1"/>
    <property type="match status" value="1"/>
</dbReference>
<dbReference type="RefSeq" id="XP_018706053.1">
    <property type="nucleotide sequence ID" value="XM_018846325.1"/>
</dbReference>
<gene>
    <name evidence="3" type="ORF">ISF_02719</name>
</gene>
<evidence type="ECO:0000259" key="2">
    <source>
        <dbReference type="PROSITE" id="PS00028"/>
    </source>
</evidence>
<feature type="region of interest" description="Disordered" evidence="1">
    <location>
        <begin position="311"/>
        <end position="334"/>
    </location>
</feature>
<sequence>MDINKHSAPIQGSHATPTKPHLSLSVHKAEEAARFRIVPDPAYQNAHAQKAFPARTLDVLPMHIAPPRSTAAPLSVVLNPSPIKVHDYSEYDVALQDATTPTGDDGPPRKKRGRPKGWRANVAYGAARVDLDSSSVMGGSRAGRQRHMPNYSLKRRRKTVARPDSPPPREVYLALRPTYTHFLCEWSSCKADLHNLDTLRRHVSAVHLKSQQHGRCFWGKCADKSAAQHVDGATLAKHLEQEHLVPMAWHIGDGPENSWDWSIRLVAAKDTIPDFLKDREGNQVTPSTRDQEVEDLFTFRNNRRKLKELIMRRDENLESQSSDGSEDEGMGSGL</sequence>
<reference evidence="3 4" key="1">
    <citation type="journal article" date="2016" name="Genome Biol. Evol.">
        <title>Divergent and convergent evolution of fungal pathogenicity.</title>
        <authorList>
            <person name="Shang Y."/>
            <person name="Xiao G."/>
            <person name="Zheng P."/>
            <person name="Cen K."/>
            <person name="Zhan S."/>
            <person name="Wang C."/>
        </authorList>
    </citation>
    <scope>NUCLEOTIDE SEQUENCE [LARGE SCALE GENOMIC DNA]</scope>
    <source>
        <strain evidence="3 4">ARSEF 2679</strain>
    </source>
</reference>
<dbReference type="EMBL" id="AZHB01000005">
    <property type="protein sequence ID" value="OAA69449.1"/>
    <property type="molecule type" value="Genomic_DNA"/>
</dbReference>
<name>A0A162MS94_CORFA</name>
<evidence type="ECO:0000313" key="4">
    <source>
        <dbReference type="Proteomes" id="UP000076744"/>
    </source>
</evidence>
<feature type="domain" description="C2H2-type" evidence="2">
    <location>
        <begin position="184"/>
        <end position="207"/>
    </location>
</feature>
<keyword evidence="4" id="KW-1185">Reference proteome</keyword>
<evidence type="ECO:0000256" key="1">
    <source>
        <dbReference type="SAM" id="MobiDB-lite"/>
    </source>
</evidence>
<organism evidence="3 4">
    <name type="scientific">Cordyceps fumosorosea (strain ARSEF 2679)</name>
    <name type="common">Isaria fumosorosea</name>
    <dbReference type="NCBI Taxonomy" id="1081104"/>
    <lineage>
        <taxon>Eukaryota</taxon>
        <taxon>Fungi</taxon>
        <taxon>Dikarya</taxon>
        <taxon>Ascomycota</taxon>
        <taxon>Pezizomycotina</taxon>
        <taxon>Sordariomycetes</taxon>
        <taxon>Hypocreomycetidae</taxon>
        <taxon>Hypocreales</taxon>
        <taxon>Cordycipitaceae</taxon>
        <taxon>Cordyceps</taxon>
    </lineage>
</organism>
<dbReference type="Proteomes" id="UP000076744">
    <property type="component" value="Unassembled WGS sequence"/>
</dbReference>
<dbReference type="InterPro" id="IPR013087">
    <property type="entry name" value="Znf_C2H2_type"/>
</dbReference>
<dbReference type="OrthoDB" id="5424797at2759"/>
<dbReference type="STRING" id="1081104.A0A162MS94"/>
<feature type="compositionally biased region" description="Acidic residues" evidence="1">
    <location>
        <begin position="324"/>
        <end position="334"/>
    </location>
</feature>
<feature type="region of interest" description="Disordered" evidence="1">
    <location>
        <begin position="1"/>
        <end position="23"/>
    </location>
</feature>
<proteinExistence type="predicted"/>
<feature type="region of interest" description="Disordered" evidence="1">
    <location>
        <begin position="97"/>
        <end position="116"/>
    </location>
</feature>
<dbReference type="GeneID" id="30019011"/>
<dbReference type="AlphaFoldDB" id="A0A162MS94"/>
<evidence type="ECO:0000313" key="3">
    <source>
        <dbReference type="EMBL" id="OAA69449.1"/>
    </source>
</evidence>
<accession>A0A162MS94</accession>